<dbReference type="InterPro" id="IPR002347">
    <property type="entry name" value="SDR_fam"/>
</dbReference>
<evidence type="ECO:0000256" key="1">
    <source>
        <dbReference type="ARBA" id="ARBA00006484"/>
    </source>
</evidence>
<keyword evidence="2" id="KW-0560">Oxidoreductase</keyword>
<dbReference type="Proteomes" id="UP001596505">
    <property type="component" value="Unassembled WGS sequence"/>
</dbReference>
<dbReference type="InterPro" id="IPR036291">
    <property type="entry name" value="NAD(P)-bd_dom_sf"/>
</dbReference>
<dbReference type="PROSITE" id="PS00061">
    <property type="entry name" value="ADH_SHORT"/>
    <property type="match status" value="1"/>
</dbReference>
<keyword evidence="5" id="KW-1185">Reference proteome</keyword>
<accession>A0ABW2Q0S2</accession>
<comment type="similarity">
    <text evidence="1 3">Belongs to the short-chain dehydrogenases/reductases (SDR) family.</text>
</comment>
<dbReference type="PRINTS" id="PR00081">
    <property type="entry name" value="GDHRDH"/>
</dbReference>
<organism evidence="4 5">
    <name type="scientific">Scopulibacillus cellulosilyticus</name>
    <dbReference type="NCBI Taxonomy" id="2665665"/>
    <lineage>
        <taxon>Bacteria</taxon>
        <taxon>Bacillati</taxon>
        <taxon>Bacillota</taxon>
        <taxon>Bacilli</taxon>
        <taxon>Bacillales</taxon>
        <taxon>Sporolactobacillaceae</taxon>
        <taxon>Scopulibacillus</taxon>
    </lineage>
</organism>
<comment type="caution">
    <text evidence="4">The sequence shown here is derived from an EMBL/GenBank/DDBJ whole genome shotgun (WGS) entry which is preliminary data.</text>
</comment>
<sequence length="282" mass="31500">MERPIVLITGASSGFGLLTSIALAKKGYYVLAGIRDLSKKDELQKRAAAENAENDIHFITLDVTKEMDIVRAVKKVNEQFGRIDVLINNAGIAVPDFAECLSLDKYRKQFETNVFGVIRMTQACLPLIRCSRNGRIINISSISGLIGFPGLSAYTASKHAIEGFSESLRFEVKPFGIDVILIEPGSFATGIWGKSLSFLKEDNNSSAAPFYQLMKERLLYRFKKTAPKMADPEGVINILTDAVTARKPKFRYKVGKGIHTILFLKRILPWRVWEALVLKEIK</sequence>
<gene>
    <name evidence="4" type="ORF">ACFQRG_16730</name>
</gene>
<dbReference type="NCBIfam" id="NF005372">
    <property type="entry name" value="PRK06914.1"/>
    <property type="match status" value="1"/>
</dbReference>
<dbReference type="CDD" id="cd05374">
    <property type="entry name" value="17beta-HSD-like_SDR_c"/>
    <property type="match status" value="1"/>
</dbReference>
<dbReference type="SUPFAM" id="SSF51735">
    <property type="entry name" value="NAD(P)-binding Rossmann-fold domains"/>
    <property type="match status" value="1"/>
</dbReference>
<evidence type="ECO:0000256" key="2">
    <source>
        <dbReference type="ARBA" id="ARBA00023002"/>
    </source>
</evidence>
<dbReference type="Gene3D" id="3.40.50.720">
    <property type="entry name" value="NAD(P)-binding Rossmann-like Domain"/>
    <property type="match status" value="1"/>
</dbReference>
<dbReference type="PRINTS" id="PR00080">
    <property type="entry name" value="SDRFAMILY"/>
</dbReference>
<dbReference type="InterPro" id="IPR020904">
    <property type="entry name" value="Sc_DH/Rdtase_CS"/>
</dbReference>
<dbReference type="PANTHER" id="PTHR43976:SF16">
    <property type="entry name" value="SHORT-CHAIN DEHYDROGENASE_REDUCTASE FAMILY PROTEIN"/>
    <property type="match status" value="1"/>
</dbReference>
<dbReference type="PANTHER" id="PTHR43976">
    <property type="entry name" value="SHORT CHAIN DEHYDROGENASE"/>
    <property type="match status" value="1"/>
</dbReference>
<evidence type="ECO:0000313" key="4">
    <source>
        <dbReference type="EMBL" id="MFC7394582.1"/>
    </source>
</evidence>
<evidence type="ECO:0000313" key="5">
    <source>
        <dbReference type="Proteomes" id="UP001596505"/>
    </source>
</evidence>
<reference evidence="5" key="1">
    <citation type="journal article" date="2019" name="Int. J. Syst. Evol. Microbiol.">
        <title>The Global Catalogue of Microorganisms (GCM) 10K type strain sequencing project: providing services to taxonomists for standard genome sequencing and annotation.</title>
        <authorList>
            <consortium name="The Broad Institute Genomics Platform"/>
            <consortium name="The Broad Institute Genome Sequencing Center for Infectious Disease"/>
            <person name="Wu L."/>
            <person name="Ma J."/>
        </authorList>
    </citation>
    <scope>NUCLEOTIDE SEQUENCE [LARGE SCALE GENOMIC DNA]</scope>
    <source>
        <strain evidence="5">CGMCC 1.16305</strain>
    </source>
</reference>
<dbReference type="InterPro" id="IPR051911">
    <property type="entry name" value="SDR_oxidoreductase"/>
</dbReference>
<dbReference type="Pfam" id="PF00106">
    <property type="entry name" value="adh_short"/>
    <property type="match status" value="1"/>
</dbReference>
<proteinExistence type="inferred from homology"/>
<name>A0ABW2Q0S2_9BACL</name>
<dbReference type="RefSeq" id="WP_380968124.1">
    <property type="nucleotide sequence ID" value="NZ_JBHTCO010000033.1"/>
</dbReference>
<dbReference type="EMBL" id="JBHTCO010000033">
    <property type="protein sequence ID" value="MFC7394582.1"/>
    <property type="molecule type" value="Genomic_DNA"/>
</dbReference>
<evidence type="ECO:0000256" key="3">
    <source>
        <dbReference type="RuleBase" id="RU000363"/>
    </source>
</evidence>
<protein>
    <submittedName>
        <fullName evidence="4">SDR family oxidoreductase</fullName>
    </submittedName>
</protein>